<reference evidence="2 3" key="1">
    <citation type="journal article" date="2015" name="Genome Biol. Evol.">
        <title>Comparative Genomics of a Bacterivorous Green Alga Reveals Evolutionary Causalities and Consequences of Phago-Mixotrophic Mode of Nutrition.</title>
        <authorList>
            <person name="Burns J.A."/>
            <person name="Paasch A."/>
            <person name="Narechania A."/>
            <person name="Kim E."/>
        </authorList>
    </citation>
    <scope>NUCLEOTIDE SEQUENCE [LARGE SCALE GENOMIC DNA]</scope>
    <source>
        <strain evidence="2 3">PLY_AMNH</strain>
    </source>
</reference>
<dbReference type="Proteomes" id="UP001190700">
    <property type="component" value="Unassembled WGS sequence"/>
</dbReference>
<gene>
    <name evidence="2" type="ORF">CYMTET_39378</name>
</gene>
<organism evidence="2 3">
    <name type="scientific">Cymbomonas tetramitiformis</name>
    <dbReference type="NCBI Taxonomy" id="36881"/>
    <lineage>
        <taxon>Eukaryota</taxon>
        <taxon>Viridiplantae</taxon>
        <taxon>Chlorophyta</taxon>
        <taxon>Pyramimonadophyceae</taxon>
        <taxon>Pyramimonadales</taxon>
        <taxon>Pyramimonadaceae</taxon>
        <taxon>Cymbomonas</taxon>
    </lineage>
</organism>
<accession>A0AAE0CCB3</accession>
<feature type="region of interest" description="Disordered" evidence="1">
    <location>
        <begin position="307"/>
        <end position="415"/>
    </location>
</feature>
<feature type="compositionally biased region" description="Acidic residues" evidence="1">
    <location>
        <begin position="366"/>
        <end position="380"/>
    </location>
</feature>
<dbReference type="AlphaFoldDB" id="A0AAE0CCB3"/>
<feature type="compositionally biased region" description="Basic and acidic residues" evidence="1">
    <location>
        <begin position="308"/>
        <end position="328"/>
    </location>
</feature>
<keyword evidence="3" id="KW-1185">Reference proteome</keyword>
<evidence type="ECO:0000313" key="2">
    <source>
        <dbReference type="EMBL" id="KAK3251280.1"/>
    </source>
</evidence>
<comment type="caution">
    <text evidence="2">The sequence shown here is derived from an EMBL/GenBank/DDBJ whole genome shotgun (WGS) entry which is preliminary data.</text>
</comment>
<feature type="compositionally biased region" description="Acidic residues" evidence="1">
    <location>
        <begin position="330"/>
        <end position="351"/>
    </location>
</feature>
<dbReference type="EMBL" id="LGRX02026135">
    <property type="protein sequence ID" value="KAK3251280.1"/>
    <property type="molecule type" value="Genomic_DNA"/>
</dbReference>
<feature type="compositionally biased region" description="Basic and acidic residues" evidence="1">
    <location>
        <begin position="381"/>
        <end position="398"/>
    </location>
</feature>
<name>A0AAE0CCB3_9CHLO</name>
<evidence type="ECO:0000313" key="3">
    <source>
        <dbReference type="Proteomes" id="UP001190700"/>
    </source>
</evidence>
<sequence length="415" mass="44648">MMQQMQQQMMMLAAAINGAAGAAKQPDVVAREPGVDADPGTSVVNGMKDDAREVIDEWHLKGLIPRGTVNVIGPVAHNKVARHIQSRHPQVPLRVVKTYVTNRPRSYLKNNVDGPGRWKYKTTVEFPNGFYIRYNGPAAGYRVYGDRDWPTNEETEACLAVAKAIADGKPLTEGAHFEIFTALGDVVDIFATAQADVGRIGDGYATGKATKSGISNLAIARATVAAFGPGKFLNEKPVVLPSDVYELYIEFIVHLPEGGDVYPVERLFSHHMSMVDELVDAEQIRTGTSAKKLADLEHSLKSILIKKGVKEEPLPDGKPEEEAGKTGEDGGSEEDAGNEEDDEEVAAEGDDAAAAAGGGGEGEVVKEEEDDKTASEDDDTEKPMGDDDSKKEEKKGASKEPLTPASILLSFLKFA</sequence>
<evidence type="ECO:0000256" key="1">
    <source>
        <dbReference type="SAM" id="MobiDB-lite"/>
    </source>
</evidence>
<protein>
    <submittedName>
        <fullName evidence="2">Uncharacterized protein</fullName>
    </submittedName>
</protein>
<proteinExistence type="predicted"/>